<reference evidence="2 3" key="1">
    <citation type="submission" date="2023-01" db="EMBL/GenBank/DDBJ databases">
        <title>Analysis of 21 Apiospora genomes using comparative genomics revels a genus with tremendous synthesis potential of carbohydrate active enzymes and secondary metabolites.</title>
        <authorList>
            <person name="Sorensen T."/>
        </authorList>
    </citation>
    <scope>NUCLEOTIDE SEQUENCE [LARGE SCALE GENOMIC DNA]</scope>
    <source>
        <strain evidence="2 3">CBS 83171</strain>
    </source>
</reference>
<gene>
    <name evidence="2" type="ORF">PG996_015252</name>
</gene>
<accession>A0ABR1TKL6</accession>
<proteinExistence type="predicted"/>
<name>A0ABR1TKL6_9PEZI</name>
<evidence type="ECO:0000313" key="3">
    <source>
        <dbReference type="Proteomes" id="UP001446871"/>
    </source>
</evidence>
<keyword evidence="1" id="KW-0732">Signal</keyword>
<sequence length="131" mass="14321">MLSLVNIIAIVGLAATGTLATNVAVTVKICTDQNLQGNCMSPSINTQQQCLGYSKTEWDNNMRSIQIPDHFRCRFWEWVGTFPQILSLVQSLAPCSNNCNGDSTPDLYGPGNSNLPGGMRNKATSFKCYQN</sequence>
<keyword evidence="3" id="KW-1185">Reference proteome</keyword>
<evidence type="ECO:0000256" key="1">
    <source>
        <dbReference type="SAM" id="SignalP"/>
    </source>
</evidence>
<protein>
    <submittedName>
        <fullName evidence="2">Uncharacterized protein</fullName>
    </submittedName>
</protein>
<organism evidence="2 3">
    <name type="scientific">Apiospora saccharicola</name>
    <dbReference type="NCBI Taxonomy" id="335842"/>
    <lineage>
        <taxon>Eukaryota</taxon>
        <taxon>Fungi</taxon>
        <taxon>Dikarya</taxon>
        <taxon>Ascomycota</taxon>
        <taxon>Pezizomycotina</taxon>
        <taxon>Sordariomycetes</taxon>
        <taxon>Xylariomycetidae</taxon>
        <taxon>Amphisphaeriales</taxon>
        <taxon>Apiosporaceae</taxon>
        <taxon>Apiospora</taxon>
    </lineage>
</organism>
<evidence type="ECO:0000313" key="2">
    <source>
        <dbReference type="EMBL" id="KAK8047188.1"/>
    </source>
</evidence>
<feature type="chain" id="PRO_5046107046" evidence="1">
    <location>
        <begin position="21"/>
        <end position="131"/>
    </location>
</feature>
<feature type="signal peptide" evidence="1">
    <location>
        <begin position="1"/>
        <end position="20"/>
    </location>
</feature>
<dbReference type="Proteomes" id="UP001446871">
    <property type="component" value="Unassembled WGS sequence"/>
</dbReference>
<dbReference type="EMBL" id="JAQQWM010000009">
    <property type="protein sequence ID" value="KAK8047188.1"/>
    <property type="molecule type" value="Genomic_DNA"/>
</dbReference>
<comment type="caution">
    <text evidence="2">The sequence shown here is derived from an EMBL/GenBank/DDBJ whole genome shotgun (WGS) entry which is preliminary data.</text>
</comment>